<gene>
    <name evidence="4" type="ORF">ABEG18_23165</name>
</gene>
<dbReference type="InterPro" id="IPR010499">
    <property type="entry name" value="AraC_E-bd"/>
</dbReference>
<keyword evidence="2" id="KW-0732">Signal</keyword>
<name>A0AAU7JER5_9HYPH</name>
<evidence type="ECO:0000256" key="1">
    <source>
        <dbReference type="SAM" id="MobiDB-lite"/>
    </source>
</evidence>
<dbReference type="AlphaFoldDB" id="A0AAU7JER5"/>
<dbReference type="InterPro" id="IPR011256">
    <property type="entry name" value="Reg_factor_effector_dom_sf"/>
</dbReference>
<dbReference type="RefSeq" id="WP_406855403.1">
    <property type="nucleotide sequence ID" value="NZ_CP157484.1"/>
</dbReference>
<dbReference type="Gene3D" id="3.20.80.10">
    <property type="entry name" value="Regulatory factor, effector binding domain"/>
    <property type="match status" value="1"/>
</dbReference>
<evidence type="ECO:0000259" key="3">
    <source>
        <dbReference type="SMART" id="SM00871"/>
    </source>
</evidence>
<feature type="region of interest" description="Disordered" evidence="1">
    <location>
        <begin position="44"/>
        <end position="123"/>
    </location>
</feature>
<sequence length="266" mass="27299">MAGDFTTASGGRGRTRLAFTGPLAALARIAAIAALAAGPSLSGAALAQTAPAPAPVESQPLPPPPGTPAPPSAAPATPAPAPAPAPVAPPTAQAAPASNGLVTLAPAPADPSTPDEVTLESRPSAVTRGMATWDEGYEKLTQSFAKLQSEMSKAGVKITGNPVATFLETDDMGFRFEAQLPIEAAPASRPPELATDIQFGQTPAGRAIRFVHKAPYDDIDSTYEAISAYLDAKGIEVKDNFTEEYVNQGQNAGDAELELFIYVLPK</sequence>
<dbReference type="SUPFAM" id="SSF55136">
    <property type="entry name" value="Probable bacterial effector-binding domain"/>
    <property type="match status" value="1"/>
</dbReference>
<feature type="chain" id="PRO_5043739285" evidence="2">
    <location>
        <begin position="37"/>
        <end position="266"/>
    </location>
</feature>
<dbReference type="EMBL" id="CP157484">
    <property type="protein sequence ID" value="XBO38564.1"/>
    <property type="molecule type" value="Genomic_DNA"/>
</dbReference>
<dbReference type="SMART" id="SM00871">
    <property type="entry name" value="AraC_E_bind"/>
    <property type="match status" value="1"/>
</dbReference>
<feature type="signal peptide" evidence="2">
    <location>
        <begin position="1"/>
        <end position="36"/>
    </location>
</feature>
<organism evidence="4">
    <name type="scientific">Alsobacter sp. KACC 23698</name>
    <dbReference type="NCBI Taxonomy" id="3149229"/>
    <lineage>
        <taxon>Bacteria</taxon>
        <taxon>Pseudomonadati</taxon>
        <taxon>Pseudomonadota</taxon>
        <taxon>Alphaproteobacteria</taxon>
        <taxon>Hyphomicrobiales</taxon>
        <taxon>Alsobacteraceae</taxon>
        <taxon>Alsobacter</taxon>
    </lineage>
</organism>
<dbReference type="Pfam" id="PF06445">
    <property type="entry name" value="GyrI-like"/>
    <property type="match status" value="1"/>
</dbReference>
<dbReference type="InterPro" id="IPR029442">
    <property type="entry name" value="GyrI-like"/>
</dbReference>
<reference evidence="4" key="1">
    <citation type="submission" date="2024-05" db="EMBL/GenBank/DDBJ databases">
        <authorList>
            <person name="Kim S."/>
            <person name="Heo J."/>
            <person name="Choi H."/>
            <person name="Choi Y."/>
            <person name="Kwon S.-W."/>
            <person name="Kim Y."/>
        </authorList>
    </citation>
    <scope>NUCLEOTIDE SEQUENCE</scope>
    <source>
        <strain evidence="4">KACC 23698</strain>
    </source>
</reference>
<evidence type="ECO:0000256" key="2">
    <source>
        <dbReference type="SAM" id="SignalP"/>
    </source>
</evidence>
<evidence type="ECO:0000313" key="4">
    <source>
        <dbReference type="EMBL" id="XBO38564.1"/>
    </source>
</evidence>
<protein>
    <submittedName>
        <fullName evidence="4">GyrI-like domain-containing protein</fullName>
    </submittedName>
</protein>
<feature type="compositionally biased region" description="Pro residues" evidence="1">
    <location>
        <begin position="60"/>
        <end position="89"/>
    </location>
</feature>
<accession>A0AAU7JER5</accession>
<feature type="domain" description="AraC effector-binding" evidence="3">
    <location>
        <begin position="112"/>
        <end position="264"/>
    </location>
</feature>
<proteinExistence type="predicted"/>